<dbReference type="Pfam" id="PF01494">
    <property type="entry name" value="FAD_binding_3"/>
    <property type="match status" value="1"/>
</dbReference>
<dbReference type="PANTHER" id="PTHR13789:SF309">
    <property type="entry name" value="PUTATIVE (AFU_ORTHOLOGUE AFUA_6G14510)-RELATED"/>
    <property type="match status" value="1"/>
</dbReference>
<keyword evidence="5" id="KW-1185">Reference proteome</keyword>
<reference evidence="5" key="1">
    <citation type="journal article" date="2019" name="Int. J. Syst. Evol. Microbiol.">
        <title>The Global Catalogue of Microorganisms (GCM) 10K type strain sequencing project: providing services to taxonomists for standard genome sequencing and annotation.</title>
        <authorList>
            <consortium name="The Broad Institute Genomics Platform"/>
            <consortium name="The Broad Institute Genome Sequencing Center for Infectious Disease"/>
            <person name="Wu L."/>
            <person name="Ma J."/>
        </authorList>
    </citation>
    <scope>NUCLEOTIDE SEQUENCE [LARGE SCALE GENOMIC DNA]</scope>
    <source>
        <strain evidence="5">CGMCC 1.15772</strain>
    </source>
</reference>
<proteinExistence type="predicted"/>
<protein>
    <submittedName>
        <fullName evidence="4">FAD-dependent oxidoreductase</fullName>
    </submittedName>
</protein>
<evidence type="ECO:0000259" key="3">
    <source>
        <dbReference type="Pfam" id="PF01494"/>
    </source>
</evidence>
<dbReference type="Gene3D" id="3.30.9.10">
    <property type="entry name" value="D-Amino Acid Oxidase, subunit A, domain 2"/>
    <property type="match status" value="1"/>
</dbReference>
<evidence type="ECO:0000256" key="1">
    <source>
        <dbReference type="ARBA" id="ARBA00023002"/>
    </source>
</evidence>
<dbReference type="InterPro" id="IPR050493">
    <property type="entry name" value="FAD-dep_Monooxygenase_BioMet"/>
</dbReference>
<keyword evidence="1" id="KW-0560">Oxidoreductase</keyword>
<dbReference type="RefSeq" id="WP_262874520.1">
    <property type="nucleotide sequence ID" value="NZ_BAABKW010000001.1"/>
</dbReference>
<dbReference type="PANTHER" id="PTHR13789">
    <property type="entry name" value="MONOOXYGENASE"/>
    <property type="match status" value="1"/>
</dbReference>
<sequence>MSVRNVLIVGGGFTGLTAAIALAQRDVKVTLVDKAPAWARVGHGLTIQGNALRVFTEIGVIDDVLAVGQEENSLTLFFADGRVMAEMPTPRTGGDDLPATIGALRPDLHEILVRKAEELGVEIRLGLELTSYQNDGETAVSTLSDGTTETWDLIVIAEGIKSQTRPKLGIAEDRAPSGLGIWRAVTSRTPEMTGGIAYPFEDDGGAYKVGYTPVNADQCYIFVLCRPERPDNGLEGWQEVKRLMENFHGPFDYLRESITADTFLNFQEIEWIFVEGPWHEGRVVALGEAVHAVPPLIAQGAAQCVEDSLLFAQYVTEEGALEDQLSAFYARRIPRIKGVVDASLQLAHWEQNPGTPGADPGRVMGMALGALVAAP</sequence>
<keyword evidence="2" id="KW-0503">Monooxygenase</keyword>
<dbReference type="EMBL" id="JBHTBE010000003">
    <property type="protein sequence ID" value="MFC7269587.1"/>
    <property type="molecule type" value="Genomic_DNA"/>
</dbReference>
<organism evidence="4 5">
    <name type="scientific">Microbacterium fluvii</name>
    <dbReference type="NCBI Taxonomy" id="415215"/>
    <lineage>
        <taxon>Bacteria</taxon>
        <taxon>Bacillati</taxon>
        <taxon>Actinomycetota</taxon>
        <taxon>Actinomycetes</taxon>
        <taxon>Micrococcales</taxon>
        <taxon>Microbacteriaceae</taxon>
        <taxon>Microbacterium</taxon>
    </lineage>
</organism>
<dbReference type="SUPFAM" id="SSF51905">
    <property type="entry name" value="FAD/NAD(P)-binding domain"/>
    <property type="match status" value="1"/>
</dbReference>
<dbReference type="PRINTS" id="PR00420">
    <property type="entry name" value="RNGMNOXGNASE"/>
</dbReference>
<gene>
    <name evidence="4" type="ORF">ACFQRL_11495</name>
</gene>
<dbReference type="Gene3D" id="3.50.50.60">
    <property type="entry name" value="FAD/NAD(P)-binding domain"/>
    <property type="match status" value="1"/>
</dbReference>
<dbReference type="Proteomes" id="UP001596507">
    <property type="component" value="Unassembled WGS sequence"/>
</dbReference>
<dbReference type="InterPro" id="IPR002938">
    <property type="entry name" value="FAD-bd"/>
</dbReference>
<evidence type="ECO:0000313" key="4">
    <source>
        <dbReference type="EMBL" id="MFC7269587.1"/>
    </source>
</evidence>
<comment type="caution">
    <text evidence="4">The sequence shown here is derived from an EMBL/GenBank/DDBJ whole genome shotgun (WGS) entry which is preliminary data.</text>
</comment>
<evidence type="ECO:0000313" key="5">
    <source>
        <dbReference type="Proteomes" id="UP001596507"/>
    </source>
</evidence>
<feature type="domain" description="FAD-binding" evidence="3">
    <location>
        <begin position="5"/>
        <end position="342"/>
    </location>
</feature>
<evidence type="ECO:0000256" key="2">
    <source>
        <dbReference type="ARBA" id="ARBA00023033"/>
    </source>
</evidence>
<dbReference type="InterPro" id="IPR036188">
    <property type="entry name" value="FAD/NAD-bd_sf"/>
</dbReference>
<name>A0ABW2HGN5_9MICO</name>
<accession>A0ABW2HGN5</accession>